<evidence type="ECO:0000256" key="9">
    <source>
        <dbReference type="ARBA" id="ARBA00023136"/>
    </source>
</evidence>
<dbReference type="GO" id="GO:0015288">
    <property type="term" value="F:porin activity"/>
    <property type="evidence" value="ECO:0007669"/>
    <property type="project" value="UniProtKB-KW"/>
</dbReference>
<dbReference type="GO" id="GO:0006811">
    <property type="term" value="P:monoatomic ion transport"/>
    <property type="evidence" value="ECO:0007669"/>
    <property type="project" value="UniProtKB-KW"/>
</dbReference>
<dbReference type="STRING" id="1293045.H663_07010"/>
<evidence type="ECO:0000256" key="6">
    <source>
        <dbReference type="ARBA" id="ARBA00022729"/>
    </source>
</evidence>
<dbReference type="InterPro" id="IPR033900">
    <property type="entry name" value="Gram_neg_porin_domain"/>
</dbReference>
<dbReference type="InterPro" id="IPR023614">
    <property type="entry name" value="Porin_dom_sf"/>
</dbReference>
<evidence type="ECO:0000256" key="1">
    <source>
        <dbReference type="ARBA" id="ARBA00004571"/>
    </source>
</evidence>
<evidence type="ECO:0000256" key="11">
    <source>
        <dbReference type="SAM" id="MobiDB-lite"/>
    </source>
</evidence>
<dbReference type="PANTHER" id="PTHR34501">
    <property type="entry name" value="PROTEIN YDDL-RELATED"/>
    <property type="match status" value="1"/>
</dbReference>
<dbReference type="GO" id="GO:0046930">
    <property type="term" value="C:pore complex"/>
    <property type="evidence" value="ECO:0007669"/>
    <property type="project" value="UniProtKB-KW"/>
</dbReference>
<evidence type="ECO:0000256" key="8">
    <source>
        <dbReference type="ARBA" id="ARBA00023114"/>
    </source>
</evidence>
<evidence type="ECO:0000256" key="4">
    <source>
        <dbReference type="ARBA" id="ARBA00022452"/>
    </source>
</evidence>
<feature type="signal peptide" evidence="12">
    <location>
        <begin position="1"/>
        <end position="40"/>
    </location>
</feature>
<comment type="subunit">
    <text evidence="2">Homotrimer.</text>
</comment>
<evidence type="ECO:0000256" key="2">
    <source>
        <dbReference type="ARBA" id="ARBA00011233"/>
    </source>
</evidence>
<evidence type="ECO:0000256" key="5">
    <source>
        <dbReference type="ARBA" id="ARBA00022692"/>
    </source>
</evidence>
<dbReference type="PANTHER" id="PTHR34501:SF9">
    <property type="entry name" value="MAJOR OUTER MEMBRANE PROTEIN P.IA"/>
    <property type="match status" value="1"/>
</dbReference>
<dbReference type="InterPro" id="IPR050298">
    <property type="entry name" value="Gram-neg_bact_OMP"/>
</dbReference>
<dbReference type="RefSeq" id="WP_083451098.1">
    <property type="nucleotide sequence ID" value="NZ_LFYT02000061.1"/>
</dbReference>
<evidence type="ECO:0000256" key="7">
    <source>
        <dbReference type="ARBA" id="ARBA00023065"/>
    </source>
</evidence>
<gene>
    <name evidence="14" type="ORF">H663_020245</name>
</gene>
<evidence type="ECO:0000259" key="13">
    <source>
        <dbReference type="Pfam" id="PF13609"/>
    </source>
</evidence>
<dbReference type="Pfam" id="PF13609">
    <property type="entry name" value="Porin_4"/>
    <property type="match status" value="1"/>
</dbReference>
<evidence type="ECO:0000313" key="14">
    <source>
        <dbReference type="EMBL" id="PVE05789.1"/>
    </source>
</evidence>
<feature type="region of interest" description="Disordered" evidence="11">
    <location>
        <begin position="112"/>
        <end position="142"/>
    </location>
</feature>
<keyword evidence="8" id="KW-0626">Porin</keyword>
<comment type="caution">
    <text evidence="14">The sequence shown here is derived from an EMBL/GenBank/DDBJ whole genome shotgun (WGS) entry which is preliminary data.</text>
</comment>
<dbReference type="GO" id="GO:0009279">
    <property type="term" value="C:cell outer membrane"/>
    <property type="evidence" value="ECO:0007669"/>
    <property type="project" value="UniProtKB-SubCell"/>
</dbReference>
<keyword evidence="15" id="KW-1185">Reference proteome</keyword>
<feature type="domain" description="Porin" evidence="13">
    <location>
        <begin position="28"/>
        <end position="396"/>
    </location>
</feature>
<protein>
    <recommendedName>
        <fullName evidence="13">Porin domain-containing protein</fullName>
    </recommendedName>
</protein>
<keyword evidence="3" id="KW-0813">Transport</keyword>
<keyword evidence="9" id="KW-0472">Membrane</keyword>
<accession>A0A2T7SS37</accession>
<proteinExistence type="predicted"/>
<dbReference type="AlphaFoldDB" id="A0A2T7SS37"/>
<dbReference type="SUPFAM" id="SSF56935">
    <property type="entry name" value="Porins"/>
    <property type="match status" value="1"/>
</dbReference>
<keyword evidence="10" id="KW-0998">Cell outer membrane</keyword>
<comment type="subcellular location">
    <subcellularLocation>
        <location evidence="1">Cell outer membrane</location>
        <topology evidence="1">Multi-pass membrane protein</topology>
    </subcellularLocation>
</comment>
<name>A0A2T7SS37_9BURK</name>
<evidence type="ECO:0000256" key="12">
    <source>
        <dbReference type="SAM" id="SignalP"/>
    </source>
</evidence>
<dbReference type="Gene3D" id="2.40.160.10">
    <property type="entry name" value="Porin"/>
    <property type="match status" value="1"/>
</dbReference>
<keyword evidence="4" id="KW-1134">Transmembrane beta strand</keyword>
<dbReference type="OrthoDB" id="6975458at2"/>
<dbReference type="CDD" id="cd00342">
    <property type="entry name" value="gram_neg_porins"/>
    <property type="match status" value="1"/>
</dbReference>
<feature type="chain" id="PRO_5015402005" description="Porin domain-containing protein" evidence="12">
    <location>
        <begin position="41"/>
        <end position="431"/>
    </location>
</feature>
<keyword evidence="6 12" id="KW-0732">Signal</keyword>
<evidence type="ECO:0000256" key="3">
    <source>
        <dbReference type="ARBA" id="ARBA00022448"/>
    </source>
</evidence>
<keyword evidence="7" id="KW-0406">Ion transport</keyword>
<organism evidence="14 15">
    <name type="scientific">Limnohabitans planktonicus II-D5</name>
    <dbReference type="NCBI Taxonomy" id="1293045"/>
    <lineage>
        <taxon>Bacteria</taxon>
        <taxon>Pseudomonadati</taxon>
        <taxon>Pseudomonadota</taxon>
        <taxon>Betaproteobacteria</taxon>
        <taxon>Burkholderiales</taxon>
        <taxon>Comamonadaceae</taxon>
        <taxon>Limnohabitans</taxon>
    </lineage>
</organism>
<evidence type="ECO:0000256" key="10">
    <source>
        <dbReference type="ARBA" id="ARBA00023237"/>
    </source>
</evidence>
<keyword evidence="5" id="KW-0812">Transmembrane</keyword>
<dbReference type="Proteomes" id="UP000037507">
    <property type="component" value="Unassembled WGS sequence"/>
</dbReference>
<dbReference type="EMBL" id="LFYT02000061">
    <property type="protein sequence ID" value="PVE05789.1"/>
    <property type="molecule type" value="Genomic_DNA"/>
</dbReference>
<feature type="compositionally biased region" description="Polar residues" evidence="11">
    <location>
        <begin position="119"/>
        <end position="141"/>
    </location>
</feature>
<sequence length="431" mass="43627">MNIHKLEKYKLYKVILVSSFSNNARNLAALATLAATTAFAQSSVTIYGQADAAYTSAKSGANSVTGIFGAGRGSNFVGFMGTEDLGGGWKANFKLEAGYNLDNGAGASSNANNQATGGLTTQSGAATAPQLNGATTPSTDRASLGGAQGLTFNRWSYVGLSNANMGEIRVGREYTPAFQAVLAADVVGSNGAGNSLNMTLMISGQSANAVATAASASNGISYESPSLSGFKAKVQMFQGENPNTGTATTLNTAKNGDGTSYHLSYAAGKISAGLGATASKSTAVVGTTTGLGLPGKYDLTTAYARYDFGVALATIGQATEKQAGSAATASEMKNSSMILGVSVPLGAYKLNANYITSKYTVAGAETGKATQLAIQGLYAMSKRTDLYATYAVTDNSVGNAYGLGNGAGRMVAVNGADAKSTAFQVGVRHAF</sequence>
<reference evidence="14" key="1">
    <citation type="submission" date="2017-04" db="EMBL/GenBank/DDBJ databases">
        <title>Unexpected and diverse lifestyles within the genus Limnohabitans.</title>
        <authorList>
            <person name="Kasalicky V."/>
            <person name="Mehrshad M."/>
            <person name="Andrei S.-A."/>
            <person name="Salcher M."/>
            <person name="Kratochvilova H."/>
            <person name="Simek K."/>
            <person name="Ghai R."/>
        </authorList>
    </citation>
    <scope>NUCLEOTIDE SEQUENCE [LARGE SCALE GENOMIC DNA]</scope>
    <source>
        <strain evidence="14">II-D5</strain>
    </source>
</reference>
<evidence type="ECO:0000313" key="15">
    <source>
        <dbReference type="Proteomes" id="UP000037507"/>
    </source>
</evidence>